<dbReference type="Pfam" id="PF00005">
    <property type="entry name" value="ABC_tran"/>
    <property type="match status" value="1"/>
</dbReference>
<protein>
    <submittedName>
        <fullName evidence="10">Xenobiotic ABC transporter ATP-binding protein</fullName>
    </submittedName>
</protein>
<dbReference type="PROSITE" id="PS00211">
    <property type="entry name" value="ABC_TRANSPORTER_1"/>
    <property type="match status" value="1"/>
</dbReference>
<dbReference type="Pfam" id="PF00664">
    <property type="entry name" value="ABC_membrane"/>
    <property type="match status" value="1"/>
</dbReference>
<dbReference type="SUPFAM" id="SSF90123">
    <property type="entry name" value="ABC transporter transmembrane region"/>
    <property type="match status" value="1"/>
</dbReference>
<name>A0A1J1E7L7_9FLAO</name>
<accession>A0A1J1E7L7</accession>
<dbReference type="CDD" id="cd18544">
    <property type="entry name" value="ABC_6TM_TmrA_like"/>
    <property type="match status" value="1"/>
</dbReference>
<dbReference type="GO" id="GO:0005524">
    <property type="term" value="F:ATP binding"/>
    <property type="evidence" value="ECO:0007669"/>
    <property type="project" value="UniProtKB-KW"/>
</dbReference>
<evidence type="ECO:0000256" key="1">
    <source>
        <dbReference type="ARBA" id="ARBA00004651"/>
    </source>
</evidence>
<keyword evidence="3" id="KW-0547">Nucleotide-binding</keyword>
<dbReference type="GO" id="GO:0005886">
    <property type="term" value="C:plasma membrane"/>
    <property type="evidence" value="ECO:0007669"/>
    <property type="project" value="UniProtKB-SubCell"/>
</dbReference>
<evidence type="ECO:0000256" key="6">
    <source>
        <dbReference type="ARBA" id="ARBA00023136"/>
    </source>
</evidence>
<dbReference type="EMBL" id="AP014564">
    <property type="protein sequence ID" value="BAV95326.1"/>
    <property type="molecule type" value="Genomic_DNA"/>
</dbReference>
<feature type="transmembrane region" description="Helical" evidence="7">
    <location>
        <begin position="164"/>
        <end position="182"/>
    </location>
</feature>
<dbReference type="InterPro" id="IPR036640">
    <property type="entry name" value="ABC1_TM_sf"/>
</dbReference>
<dbReference type="RefSeq" id="WP_096687027.1">
    <property type="nucleotide sequence ID" value="NZ_AP014564.1"/>
</dbReference>
<evidence type="ECO:0000259" key="9">
    <source>
        <dbReference type="PROSITE" id="PS50929"/>
    </source>
</evidence>
<dbReference type="GO" id="GO:0016887">
    <property type="term" value="F:ATP hydrolysis activity"/>
    <property type="evidence" value="ECO:0007669"/>
    <property type="project" value="InterPro"/>
</dbReference>
<evidence type="ECO:0000256" key="3">
    <source>
        <dbReference type="ARBA" id="ARBA00022741"/>
    </source>
</evidence>
<organism evidence="10 11">
    <name type="scientific">Ichthyobacterium seriolicida</name>
    <dbReference type="NCBI Taxonomy" id="242600"/>
    <lineage>
        <taxon>Bacteria</taxon>
        <taxon>Pseudomonadati</taxon>
        <taxon>Bacteroidota</taxon>
        <taxon>Flavobacteriia</taxon>
        <taxon>Flavobacteriales</taxon>
        <taxon>Ichthyobacteriaceae</taxon>
        <taxon>Ichthyobacterium</taxon>
    </lineage>
</organism>
<dbReference type="SMART" id="SM00382">
    <property type="entry name" value="AAA"/>
    <property type="match status" value="1"/>
</dbReference>
<evidence type="ECO:0000313" key="11">
    <source>
        <dbReference type="Proteomes" id="UP000243197"/>
    </source>
</evidence>
<feature type="transmembrane region" description="Helical" evidence="7">
    <location>
        <begin position="242"/>
        <end position="265"/>
    </location>
</feature>
<comment type="subcellular location">
    <subcellularLocation>
        <location evidence="1">Cell membrane</location>
        <topology evidence="1">Multi-pass membrane protein</topology>
    </subcellularLocation>
</comment>
<keyword evidence="11" id="KW-1185">Reference proteome</keyword>
<dbReference type="InterPro" id="IPR039421">
    <property type="entry name" value="Type_1_exporter"/>
</dbReference>
<evidence type="ECO:0000313" key="10">
    <source>
        <dbReference type="EMBL" id="BAV95326.1"/>
    </source>
</evidence>
<keyword evidence="2 7" id="KW-0812">Transmembrane</keyword>
<evidence type="ECO:0000256" key="2">
    <source>
        <dbReference type="ARBA" id="ARBA00022692"/>
    </source>
</evidence>
<dbReference type="Proteomes" id="UP000243197">
    <property type="component" value="Chromosome"/>
</dbReference>
<dbReference type="InterPro" id="IPR017871">
    <property type="entry name" value="ABC_transporter-like_CS"/>
</dbReference>
<dbReference type="InterPro" id="IPR003439">
    <property type="entry name" value="ABC_transporter-like_ATP-bd"/>
</dbReference>
<dbReference type="Gene3D" id="1.20.1560.10">
    <property type="entry name" value="ABC transporter type 1, transmembrane domain"/>
    <property type="match status" value="1"/>
</dbReference>
<dbReference type="PROSITE" id="PS50893">
    <property type="entry name" value="ABC_TRANSPORTER_2"/>
    <property type="match status" value="1"/>
</dbReference>
<keyword evidence="4 10" id="KW-0067">ATP-binding</keyword>
<dbReference type="PANTHER" id="PTHR43394:SF1">
    <property type="entry name" value="ATP-BINDING CASSETTE SUB-FAMILY B MEMBER 10, MITOCHONDRIAL"/>
    <property type="match status" value="1"/>
</dbReference>
<sequence>MKKKRNIKTLFKLIKFAKKYKKYYYSAIFIAILLSIVGTIRPVLIKISVDNYIVPKQFEGFVFFICIILFVLLIEVIFQFCFVYLAGWLANTIVKDLRDMVFKHILYMRVVYFNKTKIGTLITRVVSDINTIANIFEQGLLLIFGDVFKLSVITIIMLYVNYKLALLVFMVFPIMLWATKIFQSSIKTAFNDVRDELTKLNIFIQERIVGMKIVQLFNRENYEYEKFKEINNNYKQANIRTILYFSIFFPVVEILSSLALLLVVWYGGYQIVFYEDMTLGDIFAFIVLINMLFRPLRQMADKFNTLQMGIIAAERVFVLLNNDDREITDKDSISLKRIDGNIIFDDVHFSYSDNNPVLKGISFGVKAGQTVAIVGTTGAGKSTIINLVNRFYDISRGSITIDGISIKKIRNLRNHIGLVSQDVFLFSESILYNVTLNQKSISRECVIEGAKEIGIHDFIMTLPGNYDYNIKERGGVLSVGQRQLISFLRVYVTNPSILILDEATSSVDSYSEMLIQKAINKIIEGRTSIVIAHRLATIQKADKILVVEKGKLVEQGDHSQLLKIENGYYKRLYQTQFKDREREKTKS</sequence>
<keyword evidence="5 7" id="KW-1133">Transmembrane helix</keyword>
<dbReference type="InterPro" id="IPR003593">
    <property type="entry name" value="AAA+_ATPase"/>
</dbReference>
<feature type="domain" description="ABC transporter" evidence="8">
    <location>
        <begin position="342"/>
        <end position="574"/>
    </location>
</feature>
<dbReference type="FunFam" id="3.40.50.300:FF:000218">
    <property type="entry name" value="Multidrug ABC transporter ATP-binding protein"/>
    <property type="match status" value="1"/>
</dbReference>
<feature type="transmembrane region" description="Helical" evidence="7">
    <location>
        <begin position="271"/>
        <end position="293"/>
    </location>
</feature>
<feature type="transmembrane region" description="Helical" evidence="7">
    <location>
        <begin position="139"/>
        <end position="158"/>
    </location>
</feature>
<proteinExistence type="predicted"/>
<dbReference type="PROSITE" id="PS50929">
    <property type="entry name" value="ABC_TM1F"/>
    <property type="match status" value="1"/>
</dbReference>
<gene>
    <name evidence="10" type="ORF">JBKA6_1313</name>
</gene>
<reference evidence="10 11" key="1">
    <citation type="submission" date="2014-03" db="EMBL/GenBank/DDBJ databases">
        <title>complete genome sequence of Flavobacteriaceae bacterium JBKA-6.</title>
        <authorList>
            <person name="Takano T."/>
            <person name="Nakamura Y."/>
            <person name="Takuma S."/>
            <person name="Yasuike M."/>
            <person name="Matsuyama T."/>
            <person name="Sakai T."/>
            <person name="Fujiwara A."/>
            <person name="Kimoto K."/>
            <person name="Fukuda Y."/>
            <person name="Kondo H."/>
            <person name="Hirono I."/>
            <person name="Nakayasu C."/>
        </authorList>
    </citation>
    <scope>NUCLEOTIDE SEQUENCE [LARGE SCALE GENOMIC DNA]</scope>
    <source>
        <strain evidence="10 11">JBKA-6</strain>
    </source>
</reference>
<feature type="domain" description="ABC transmembrane type-1" evidence="9">
    <location>
        <begin position="27"/>
        <end position="308"/>
    </location>
</feature>
<dbReference type="KEGG" id="ise:JBKA6_1313"/>
<dbReference type="InterPro" id="IPR027417">
    <property type="entry name" value="P-loop_NTPase"/>
</dbReference>
<evidence type="ECO:0000256" key="4">
    <source>
        <dbReference type="ARBA" id="ARBA00022840"/>
    </source>
</evidence>
<dbReference type="AlphaFoldDB" id="A0A1J1E7L7"/>
<feature type="transmembrane region" description="Helical" evidence="7">
    <location>
        <begin position="61"/>
        <end position="90"/>
    </location>
</feature>
<dbReference type="SUPFAM" id="SSF52540">
    <property type="entry name" value="P-loop containing nucleoside triphosphate hydrolases"/>
    <property type="match status" value="1"/>
</dbReference>
<evidence type="ECO:0000259" key="8">
    <source>
        <dbReference type="PROSITE" id="PS50893"/>
    </source>
</evidence>
<feature type="transmembrane region" description="Helical" evidence="7">
    <location>
        <begin position="23"/>
        <end position="41"/>
    </location>
</feature>
<dbReference type="Gene3D" id="3.40.50.300">
    <property type="entry name" value="P-loop containing nucleotide triphosphate hydrolases"/>
    <property type="match status" value="1"/>
</dbReference>
<dbReference type="PANTHER" id="PTHR43394">
    <property type="entry name" value="ATP-DEPENDENT PERMEASE MDL1, MITOCHONDRIAL"/>
    <property type="match status" value="1"/>
</dbReference>
<dbReference type="InterPro" id="IPR011527">
    <property type="entry name" value="ABC1_TM_dom"/>
</dbReference>
<evidence type="ECO:0000256" key="5">
    <source>
        <dbReference type="ARBA" id="ARBA00022989"/>
    </source>
</evidence>
<keyword evidence="6 7" id="KW-0472">Membrane</keyword>
<dbReference type="GO" id="GO:0015421">
    <property type="term" value="F:ABC-type oligopeptide transporter activity"/>
    <property type="evidence" value="ECO:0007669"/>
    <property type="project" value="TreeGrafter"/>
</dbReference>
<dbReference type="OrthoDB" id="9780296at2"/>
<evidence type="ECO:0000256" key="7">
    <source>
        <dbReference type="SAM" id="Phobius"/>
    </source>
</evidence>